<protein>
    <recommendedName>
        <fullName evidence="1">DNA helicase Pif1-like 2B domain-containing protein</fullName>
    </recommendedName>
</protein>
<dbReference type="SUPFAM" id="SSF52540">
    <property type="entry name" value="P-loop containing nucleoside triphosphate hydrolases"/>
    <property type="match status" value="1"/>
</dbReference>
<dbReference type="AlphaFoldDB" id="A0A0B2QU05"/>
<accession>A0A0B2QU05</accession>
<gene>
    <name evidence="2" type="ORF">glysoja_043962</name>
</gene>
<dbReference type="PANTHER" id="PTHR23274">
    <property type="entry name" value="DNA HELICASE-RELATED"/>
    <property type="match status" value="1"/>
</dbReference>
<dbReference type="InterPro" id="IPR027417">
    <property type="entry name" value="P-loop_NTPase"/>
</dbReference>
<dbReference type="EMBL" id="KN654790">
    <property type="protein sequence ID" value="KHN25010.1"/>
    <property type="molecule type" value="Genomic_DNA"/>
</dbReference>
<dbReference type="Proteomes" id="UP000053555">
    <property type="component" value="Unassembled WGS sequence"/>
</dbReference>
<dbReference type="InterPro" id="IPR049163">
    <property type="entry name" value="Pif1-like_2B_dom"/>
</dbReference>
<dbReference type="PANTHER" id="PTHR23274:SF48">
    <property type="entry name" value="ATP-DEPENDENT DNA HELICASE"/>
    <property type="match status" value="1"/>
</dbReference>
<organism evidence="2">
    <name type="scientific">Glycine soja</name>
    <name type="common">Wild soybean</name>
    <dbReference type="NCBI Taxonomy" id="3848"/>
    <lineage>
        <taxon>Eukaryota</taxon>
        <taxon>Viridiplantae</taxon>
        <taxon>Streptophyta</taxon>
        <taxon>Embryophyta</taxon>
        <taxon>Tracheophyta</taxon>
        <taxon>Spermatophyta</taxon>
        <taxon>Magnoliopsida</taxon>
        <taxon>eudicotyledons</taxon>
        <taxon>Gunneridae</taxon>
        <taxon>Pentapetalae</taxon>
        <taxon>rosids</taxon>
        <taxon>fabids</taxon>
        <taxon>Fabales</taxon>
        <taxon>Fabaceae</taxon>
        <taxon>Papilionoideae</taxon>
        <taxon>50 kb inversion clade</taxon>
        <taxon>NPAAA clade</taxon>
        <taxon>indigoferoid/millettioid clade</taxon>
        <taxon>Phaseoleae</taxon>
        <taxon>Glycine</taxon>
        <taxon>Glycine subgen. Soja</taxon>
    </lineage>
</organism>
<sequence length="81" mass="8994">KNINQSLGLCNGTRLIATKMGSYLLKAKVIFGSNIGEKMFNPRLTLIPSDPRILFQSQHKQFPIVVSLAMTINKSQGYALK</sequence>
<dbReference type="GO" id="GO:0005657">
    <property type="term" value="C:replication fork"/>
    <property type="evidence" value="ECO:0007669"/>
    <property type="project" value="TreeGrafter"/>
</dbReference>
<dbReference type="GO" id="GO:0006260">
    <property type="term" value="P:DNA replication"/>
    <property type="evidence" value="ECO:0007669"/>
    <property type="project" value="TreeGrafter"/>
</dbReference>
<reference evidence="2" key="1">
    <citation type="submission" date="2014-07" db="EMBL/GenBank/DDBJ databases">
        <title>Identification of a novel salt tolerance gene in wild soybean by whole-genome sequencing.</title>
        <authorList>
            <person name="Lam H.-M."/>
            <person name="Qi X."/>
            <person name="Li M.-W."/>
            <person name="Liu X."/>
            <person name="Xie M."/>
            <person name="Ni M."/>
            <person name="Xu X."/>
        </authorList>
    </citation>
    <scope>NUCLEOTIDE SEQUENCE [LARGE SCALE GENOMIC DNA]</scope>
    <source>
        <tissue evidence="2">Root</tissue>
    </source>
</reference>
<proteinExistence type="predicted"/>
<name>A0A0B2QU05_GLYSO</name>
<evidence type="ECO:0000313" key="2">
    <source>
        <dbReference type="EMBL" id="KHN25010.1"/>
    </source>
</evidence>
<feature type="non-terminal residue" evidence="2">
    <location>
        <position position="1"/>
    </location>
</feature>
<feature type="domain" description="DNA helicase Pif1-like 2B" evidence="1">
    <location>
        <begin position="1"/>
        <end position="19"/>
    </location>
</feature>
<feature type="non-terminal residue" evidence="2">
    <location>
        <position position="81"/>
    </location>
</feature>
<dbReference type="Pfam" id="PF21530">
    <property type="entry name" value="Pif1_2B_dom"/>
    <property type="match status" value="1"/>
</dbReference>
<evidence type="ECO:0000259" key="1">
    <source>
        <dbReference type="Pfam" id="PF21530"/>
    </source>
</evidence>